<organism evidence="1 2">
    <name type="scientific">Lactuca sativa</name>
    <name type="common">Garden lettuce</name>
    <dbReference type="NCBI Taxonomy" id="4236"/>
    <lineage>
        <taxon>Eukaryota</taxon>
        <taxon>Viridiplantae</taxon>
        <taxon>Streptophyta</taxon>
        <taxon>Embryophyta</taxon>
        <taxon>Tracheophyta</taxon>
        <taxon>Spermatophyta</taxon>
        <taxon>Magnoliopsida</taxon>
        <taxon>eudicotyledons</taxon>
        <taxon>Gunneridae</taxon>
        <taxon>Pentapetalae</taxon>
        <taxon>asterids</taxon>
        <taxon>campanulids</taxon>
        <taxon>Asterales</taxon>
        <taxon>Asteraceae</taxon>
        <taxon>Cichorioideae</taxon>
        <taxon>Cichorieae</taxon>
        <taxon>Lactucinae</taxon>
        <taxon>Lactuca</taxon>
    </lineage>
</organism>
<proteinExistence type="predicted"/>
<gene>
    <name evidence="1" type="ORF">LSAT_V11C100039710</name>
</gene>
<keyword evidence="2" id="KW-1185">Reference proteome</keyword>
<dbReference type="EMBL" id="NBSK02000001">
    <property type="protein sequence ID" value="KAJ0224646.1"/>
    <property type="molecule type" value="Genomic_DNA"/>
</dbReference>
<evidence type="ECO:0000313" key="2">
    <source>
        <dbReference type="Proteomes" id="UP000235145"/>
    </source>
</evidence>
<reference evidence="1 2" key="1">
    <citation type="journal article" date="2017" name="Nat. Commun.">
        <title>Genome assembly with in vitro proximity ligation data and whole-genome triplication in lettuce.</title>
        <authorList>
            <person name="Reyes-Chin-Wo S."/>
            <person name="Wang Z."/>
            <person name="Yang X."/>
            <person name="Kozik A."/>
            <person name="Arikit S."/>
            <person name="Song C."/>
            <person name="Xia L."/>
            <person name="Froenicke L."/>
            <person name="Lavelle D.O."/>
            <person name="Truco M.J."/>
            <person name="Xia R."/>
            <person name="Zhu S."/>
            <person name="Xu C."/>
            <person name="Xu H."/>
            <person name="Xu X."/>
            <person name="Cox K."/>
            <person name="Korf I."/>
            <person name="Meyers B.C."/>
            <person name="Michelmore R.W."/>
        </authorList>
    </citation>
    <scope>NUCLEOTIDE SEQUENCE [LARGE SCALE GENOMIC DNA]</scope>
    <source>
        <strain evidence="2">cv. Salinas</strain>
        <tissue evidence="1">Seedlings</tissue>
    </source>
</reference>
<name>A0A9R1XSY3_LACSA</name>
<dbReference type="AlphaFoldDB" id="A0A9R1XSY3"/>
<dbReference type="Proteomes" id="UP000235145">
    <property type="component" value="Unassembled WGS sequence"/>
</dbReference>
<evidence type="ECO:0000313" key="1">
    <source>
        <dbReference type="EMBL" id="KAJ0224646.1"/>
    </source>
</evidence>
<sequence>MLHVFGEDVAELPMVAISETNRWKRLLRYPKVKKMVVPVNPPEGIETNIDINGSILKNIFVRKGGGGASSAVTFEDGFGFSLSMEK</sequence>
<comment type="caution">
    <text evidence="1">The sequence shown here is derived from an EMBL/GenBank/DDBJ whole genome shotgun (WGS) entry which is preliminary data.</text>
</comment>
<protein>
    <submittedName>
        <fullName evidence="1">Uncharacterized protein</fullName>
    </submittedName>
</protein>
<accession>A0A9R1XSY3</accession>